<evidence type="ECO:0000256" key="1">
    <source>
        <dbReference type="ARBA" id="ARBA00022658"/>
    </source>
</evidence>
<feature type="compositionally biased region" description="Polar residues" evidence="3">
    <location>
        <begin position="274"/>
        <end position="284"/>
    </location>
</feature>
<feature type="domain" description="Ras-GEF" evidence="4">
    <location>
        <begin position="687"/>
        <end position="912"/>
    </location>
</feature>
<dbReference type="InterPro" id="IPR000651">
    <property type="entry name" value="Ras-like_Gua-exchang_fac_N"/>
</dbReference>
<evidence type="ECO:0000259" key="4">
    <source>
        <dbReference type="PROSITE" id="PS50009"/>
    </source>
</evidence>
<dbReference type="Pfam" id="PF00617">
    <property type="entry name" value="RasGEF"/>
    <property type="match status" value="1"/>
</dbReference>
<dbReference type="PROSITE" id="PS50212">
    <property type="entry name" value="RASGEF_NTER"/>
    <property type="match status" value="1"/>
</dbReference>
<evidence type="ECO:0000256" key="3">
    <source>
        <dbReference type="SAM" id="MobiDB-lite"/>
    </source>
</evidence>
<dbReference type="InterPro" id="IPR008937">
    <property type="entry name" value="Ras-like_GEF"/>
</dbReference>
<feature type="compositionally biased region" description="Polar residues" evidence="3">
    <location>
        <begin position="350"/>
        <end position="360"/>
    </location>
</feature>
<dbReference type="Gene3D" id="1.10.840.10">
    <property type="entry name" value="Ras guanine-nucleotide exchange factors catalytic domain"/>
    <property type="match status" value="1"/>
</dbReference>
<organism evidence="6 7">
    <name type="scientific">Clytia hemisphaerica</name>
    <dbReference type="NCBI Taxonomy" id="252671"/>
    <lineage>
        <taxon>Eukaryota</taxon>
        <taxon>Metazoa</taxon>
        <taxon>Cnidaria</taxon>
        <taxon>Hydrozoa</taxon>
        <taxon>Hydroidolina</taxon>
        <taxon>Leptothecata</taxon>
        <taxon>Obeliida</taxon>
        <taxon>Clytiidae</taxon>
        <taxon>Clytia</taxon>
    </lineage>
</organism>
<dbReference type="PROSITE" id="PS00720">
    <property type="entry name" value="RASGEF"/>
    <property type="match status" value="1"/>
</dbReference>
<dbReference type="GO" id="GO:0005886">
    <property type="term" value="C:plasma membrane"/>
    <property type="evidence" value="ECO:0007669"/>
    <property type="project" value="TreeGrafter"/>
</dbReference>
<dbReference type="EnsemblMetazoa" id="CLYHEMT005450.1">
    <property type="protein sequence ID" value="CLYHEMP005450.1"/>
    <property type="gene ID" value="CLYHEMG005450"/>
</dbReference>
<dbReference type="Proteomes" id="UP000594262">
    <property type="component" value="Unplaced"/>
</dbReference>
<evidence type="ECO:0000313" key="7">
    <source>
        <dbReference type="Proteomes" id="UP000594262"/>
    </source>
</evidence>
<dbReference type="InterPro" id="IPR001895">
    <property type="entry name" value="RASGEF_cat_dom"/>
</dbReference>
<feature type="compositionally biased region" description="Low complexity" evidence="3">
    <location>
        <begin position="59"/>
        <end position="75"/>
    </location>
</feature>
<dbReference type="PANTHER" id="PTHR23113">
    <property type="entry name" value="GUANINE NUCLEOTIDE EXCHANGE FACTOR"/>
    <property type="match status" value="1"/>
</dbReference>
<feature type="region of interest" description="Disordered" evidence="3">
    <location>
        <begin position="1"/>
        <end position="91"/>
    </location>
</feature>
<dbReference type="AlphaFoldDB" id="A0A7M5UWU2"/>
<proteinExistence type="predicted"/>
<dbReference type="GeneID" id="136798487"/>
<feature type="region of interest" description="Disordered" evidence="3">
    <location>
        <begin position="259"/>
        <end position="360"/>
    </location>
</feature>
<dbReference type="GO" id="GO:0005085">
    <property type="term" value="F:guanyl-nucleotide exchange factor activity"/>
    <property type="evidence" value="ECO:0007669"/>
    <property type="project" value="UniProtKB-KW"/>
</dbReference>
<feature type="domain" description="N-terminal Ras-GEF" evidence="5">
    <location>
        <begin position="546"/>
        <end position="667"/>
    </location>
</feature>
<feature type="compositionally biased region" description="Polar residues" evidence="3">
    <location>
        <begin position="1"/>
        <end position="12"/>
    </location>
</feature>
<dbReference type="SMART" id="SM00229">
    <property type="entry name" value="RasGEFN"/>
    <property type="match status" value="1"/>
</dbReference>
<sequence>MTSKVDSKTATLTRDGDHIDSKAKRMQTFLKRIAKSRSTLPKVPSHAVDEKDSGPEIGKSQTLQPPKTPKTPSSTIATNGAKTADDRKETEETKLLKIQKDVKSALIYYKVILKKGFIQKLPGTATAVLESIINAEEIIDKCIKSLSRMPSLDTDSSEVPMLKEKLHRSITFLVRISDDVLFDSYLHVRVDEISALKAADAVSLSLQLLYDEVLPLIKKFSLNAELLKFSSFSHHSSNNSLDDLDNIPETEILDDCITSSPIVNAPPKPPLPNDNRSYYGNANGPSIRKSISHPGEASSPVIKEPPQRPQSHMNAHPDFSPAFSGNLGSKSSLSTVSSGSIGSPSPMKFGSSQFFDGDTTIGSQQEMNEAGVTTETIRKVHSFSQNYEALAQSRVSLFNGGADDDLLSPSNELEDIAPELPRKKQKHNNENYLQIVGDYYNDRPSSMYDNLNAFGTLPNVNNVDELVRGDGLPKLPPKRRFYDHRGSVGSVEEDVSHFKSSQVIRERKQRNSRRESTMTYEEDNVPALDCKDVSHLLLYKKEVEKKYPMLCGGTVDALVVFATQVDSDDVFYKAFLATYRTFISPAELICKLLYRANRFQTKGKLNSSISMKVLKLLVQVFDEMFEELDKSLFDQLRSQVHRLLNTGELQLGKNLRDKLVGYCIKLQQNHLPSYQPVESTAEIFEFKSFELSQQMCLLDADYFRKIELPEVLRWGKEQSETFSPNLSRFIGHFNSMSFWVRTLILKETRQAEREKMYKKFLKIMRILKRLNNFSSFLAILSALDSTPIRRLEWPKQYTELLLEDSKLIESSSGFKLYREALAGAKLPCIPYLGLILTDITFVHLGNKHELPDGKINFVKRWQQFNILDSVRRFKEGLYDYEKNEKILDFFNEYEDHMDEDEMWDQSLVLKPRGK</sequence>
<keyword evidence="7" id="KW-1185">Reference proteome</keyword>
<feature type="compositionally biased region" description="Low complexity" evidence="3">
    <location>
        <begin position="328"/>
        <end position="345"/>
    </location>
</feature>
<name>A0A7M5UWU2_9CNID</name>
<protein>
    <recommendedName>
        <fullName evidence="8">Rap guanine nucleotide exchange factor 1</fullName>
    </recommendedName>
</protein>
<evidence type="ECO:0000313" key="6">
    <source>
        <dbReference type="EnsemblMetazoa" id="CLYHEMP005450.1"/>
    </source>
</evidence>
<dbReference type="SUPFAM" id="SSF48366">
    <property type="entry name" value="Ras GEF"/>
    <property type="match status" value="1"/>
</dbReference>
<evidence type="ECO:0008006" key="8">
    <source>
        <dbReference type="Google" id="ProtNLM"/>
    </source>
</evidence>
<feature type="compositionally biased region" description="Basic and acidic residues" evidence="3">
    <location>
        <begin position="14"/>
        <end position="23"/>
    </location>
</feature>
<dbReference type="OrthoDB" id="25179at2759"/>
<dbReference type="GO" id="GO:0007265">
    <property type="term" value="P:Ras protein signal transduction"/>
    <property type="evidence" value="ECO:0007669"/>
    <property type="project" value="TreeGrafter"/>
</dbReference>
<dbReference type="SMART" id="SM00147">
    <property type="entry name" value="RasGEF"/>
    <property type="match status" value="1"/>
</dbReference>
<dbReference type="InterPro" id="IPR019804">
    <property type="entry name" value="Ras_G-nucl-exch_fac_CS"/>
</dbReference>
<dbReference type="PANTHER" id="PTHR23113:SF224">
    <property type="entry name" value="RAP GUANINE NUCLEOTIDE EXCHANGE FACTOR 1"/>
    <property type="match status" value="1"/>
</dbReference>
<evidence type="ECO:0000256" key="2">
    <source>
        <dbReference type="PROSITE-ProRule" id="PRU00168"/>
    </source>
</evidence>
<dbReference type="PROSITE" id="PS50009">
    <property type="entry name" value="RASGEF_CAT"/>
    <property type="match status" value="1"/>
</dbReference>
<dbReference type="Pfam" id="PF00618">
    <property type="entry name" value="RasGEF_N"/>
    <property type="match status" value="1"/>
</dbReference>
<dbReference type="InterPro" id="IPR036964">
    <property type="entry name" value="RASGEF_cat_dom_sf"/>
</dbReference>
<evidence type="ECO:0000259" key="5">
    <source>
        <dbReference type="PROSITE" id="PS50212"/>
    </source>
</evidence>
<dbReference type="Gene3D" id="1.20.870.10">
    <property type="entry name" value="Son of sevenless (SoS) protein Chain: S domain 1"/>
    <property type="match status" value="1"/>
</dbReference>
<accession>A0A7M5UWU2</accession>
<dbReference type="InterPro" id="IPR023578">
    <property type="entry name" value="Ras_GEF_dom_sf"/>
</dbReference>
<reference evidence="6" key="1">
    <citation type="submission" date="2021-01" db="UniProtKB">
        <authorList>
            <consortium name="EnsemblMetazoa"/>
        </authorList>
    </citation>
    <scope>IDENTIFICATION</scope>
</reference>
<dbReference type="CDD" id="cd00155">
    <property type="entry name" value="RasGEF"/>
    <property type="match status" value="1"/>
</dbReference>
<keyword evidence="1 2" id="KW-0344">Guanine-nucleotide releasing factor</keyword>
<dbReference type="RefSeq" id="XP_066911210.1">
    <property type="nucleotide sequence ID" value="XM_067055109.1"/>
</dbReference>